<reference evidence="5" key="1">
    <citation type="journal article" date="2018" name="Antonie Van Leeuwenhoek">
        <title>Proteinivorax hydrogeniformans sp. nov., an anaerobic, haloalkaliphilic bacterium fermenting proteinaceous compounds with high hydrogen production.</title>
        <authorList>
            <person name="Boltyanskaya Y."/>
            <person name="Detkova E."/>
            <person name="Pimenov N."/>
            <person name="Kevbrin V."/>
        </authorList>
    </citation>
    <scope>NUCLEOTIDE SEQUENCE</scope>
    <source>
        <strain evidence="5">Z-710</strain>
    </source>
</reference>
<dbReference type="GO" id="GO:0016020">
    <property type="term" value="C:membrane"/>
    <property type="evidence" value="ECO:0007669"/>
    <property type="project" value="InterPro"/>
</dbReference>
<evidence type="ECO:0000256" key="3">
    <source>
        <dbReference type="SAM" id="MobiDB-lite"/>
    </source>
</evidence>
<evidence type="ECO:0000313" key="5">
    <source>
        <dbReference type="EMBL" id="XCI27814.1"/>
    </source>
</evidence>
<comment type="similarity">
    <text evidence="1">Belongs to the GerABKA family.</text>
</comment>
<evidence type="ECO:0000256" key="2">
    <source>
        <dbReference type="ARBA" id="ARBA00023136"/>
    </source>
</evidence>
<keyword evidence="2 4" id="KW-0472">Membrane</keyword>
<name>A0AAU8HQH3_9FIRM</name>
<dbReference type="RefSeq" id="WP_353892391.1">
    <property type="nucleotide sequence ID" value="NZ_CP159485.1"/>
</dbReference>
<evidence type="ECO:0000256" key="4">
    <source>
        <dbReference type="SAM" id="Phobius"/>
    </source>
</evidence>
<reference evidence="5" key="2">
    <citation type="submission" date="2024-06" db="EMBL/GenBank/DDBJ databases">
        <authorList>
            <person name="Petrova K.O."/>
            <person name="Toshchakov S.V."/>
            <person name="Boltjanskaja Y.V."/>
            <person name="Kevbrin V.V."/>
        </authorList>
    </citation>
    <scope>NUCLEOTIDE SEQUENCE</scope>
    <source>
        <strain evidence="5">Z-710</strain>
    </source>
</reference>
<feature type="region of interest" description="Disordered" evidence="3">
    <location>
        <begin position="535"/>
        <end position="558"/>
    </location>
</feature>
<dbReference type="GO" id="GO:0009847">
    <property type="term" value="P:spore germination"/>
    <property type="evidence" value="ECO:0007669"/>
    <property type="project" value="InterPro"/>
</dbReference>
<feature type="transmembrane region" description="Helical" evidence="4">
    <location>
        <begin position="437"/>
        <end position="456"/>
    </location>
</feature>
<accession>A0AAU8HQH3</accession>
<sequence length="558" mass="61826">MQIILTNPIKRRANDIKKNFFSKFKQLVYSLLPKEPSPPQAFKEHFEKGDTKGVFNSLNKNTAYLNKTLSHSDDIVFRTFKIPTIPPTEAAIVFYESLIDEQLLESSVLTPLTSGISKRTVTDRTLLVNDKDLIVESGVTSVSFEKKNKLSETVDEILMGQGVLFLDNHKHAISINLNRDPERSHAEPKTEKVVKGPQQGFVEDIEANTSILRKRIHSKNLVVKNLIIGTQSKTRVAVAYMDNIADPNIVKELFSRLEQIKVDAIMGSSYIEEYITDSPGNIFPTTLYTERPDRLQMMLVEGRIAIICDGTPFVVVAPAIVSDFFVSASNYYQHPYFASFSRSLAYLGAFVLTFLPSFYIAIVTYHQEMIPTRLALTIAGTRAGVPFPAFVEALIMELAFEGLREAGAQIPTQLGQAISIVGALIIGQAAVEAGLVSPAVVIVVATTAIFSFTIPFTNFSLSLRLIRFFNMGLAATLGIYGVMTGALIILINLLSLRSLGVPFMMPFAPANPTAMKDWFLRLPQWSIKHRSSQIVKGNLRKKSDSSKPSPPKQKGDES</sequence>
<keyword evidence="4" id="KW-0812">Transmembrane</keyword>
<dbReference type="PANTHER" id="PTHR22550">
    <property type="entry name" value="SPORE GERMINATION PROTEIN"/>
    <property type="match status" value="1"/>
</dbReference>
<dbReference type="EMBL" id="CP159485">
    <property type="protein sequence ID" value="XCI27814.1"/>
    <property type="molecule type" value="Genomic_DNA"/>
</dbReference>
<evidence type="ECO:0000256" key="1">
    <source>
        <dbReference type="ARBA" id="ARBA00005278"/>
    </source>
</evidence>
<feature type="transmembrane region" description="Helical" evidence="4">
    <location>
        <begin position="304"/>
        <end position="325"/>
    </location>
</feature>
<feature type="transmembrane region" description="Helical" evidence="4">
    <location>
        <begin position="345"/>
        <end position="365"/>
    </location>
</feature>
<dbReference type="AlphaFoldDB" id="A0AAU8HQH3"/>
<dbReference type="InterPro" id="IPR004995">
    <property type="entry name" value="Spore_Ger"/>
</dbReference>
<gene>
    <name evidence="5" type="ORF">PRVXH_001738</name>
</gene>
<dbReference type="PANTHER" id="PTHR22550:SF5">
    <property type="entry name" value="LEUCINE ZIPPER PROTEIN 4"/>
    <property type="match status" value="1"/>
</dbReference>
<keyword evidence="4" id="KW-1133">Transmembrane helix</keyword>
<protein>
    <submittedName>
        <fullName evidence="5">Spore germination protein</fullName>
    </submittedName>
</protein>
<organism evidence="5">
    <name type="scientific">Proteinivorax hydrogeniformans</name>
    <dbReference type="NCBI Taxonomy" id="1826727"/>
    <lineage>
        <taxon>Bacteria</taxon>
        <taxon>Bacillati</taxon>
        <taxon>Bacillota</taxon>
        <taxon>Clostridia</taxon>
        <taxon>Eubacteriales</taxon>
        <taxon>Proteinivoracaceae</taxon>
        <taxon>Proteinivorax</taxon>
    </lineage>
</organism>
<feature type="transmembrane region" description="Helical" evidence="4">
    <location>
        <begin position="468"/>
        <end position="494"/>
    </location>
</feature>
<dbReference type="PIRSF" id="PIRSF005690">
    <property type="entry name" value="GerBA"/>
    <property type="match status" value="1"/>
</dbReference>
<proteinExistence type="inferred from homology"/>
<dbReference type="InterPro" id="IPR050768">
    <property type="entry name" value="UPF0353/GerABKA_families"/>
</dbReference>
<dbReference type="Pfam" id="PF03323">
    <property type="entry name" value="GerA"/>
    <property type="match status" value="1"/>
</dbReference>